<name>A0AAW7CNP9_9GAMM</name>
<dbReference type="Pfam" id="PF22752">
    <property type="entry name" value="DUF488-N3i"/>
    <property type="match status" value="1"/>
</dbReference>
<comment type="caution">
    <text evidence="1">The sequence shown here is derived from an EMBL/GenBank/DDBJ whole genome shotgun (WGS) entry which is preliminary data.</text>
</comment>
<dbReference type="EMBL" id="JASVWL010000006">
    <property type="protein sequence ID" value="MDL5355168.1"/>
    <property type="molecule type" value="Genomic_DNA"/>
</dbReference>
<accession>A0AAW7CNP9</accession>
<protein>
    <submittedName>
        <fullName evidence="1">DUF488 family protein</fullName>
    </submittedName>
</protein>
<dbReference type="PANTHER" id="PTHR36849:SF1">
    <property type="entry name" value="CYTOPLASMIC PROTEIN"/>
    <property type="match status" value="1"/>
</dbReference>
<dbReference type="RefSeq" id="WP_109395940.1">
    <property type="nucleotide sequence ID" value="NZ_JAIKTY010000032.1"/>
</dbReference>
<evidence type="ECO:0000313" key="1">
    <source>
        <dbReference type="EMBL" id="MDL5355168.1"/>
    </source>
</evidence>
<dbReference type="AlphaFoldDB" id="A0AAW7CNP9"/>
<proteinExistence type="predicted"/>
<dbReference type="GeneID" id="83612785"/>
<dbReference type="PANTHER" id="PTHR36849">
    <property type="entry name" value="CYTOPLASMIC PROTEIN-RELATED"/>
    <property type="match status" value="1"/>
</dbReference>
<dbReference type="Proteomes" id="UP001224739">
    <property type="component" value="Unassembled WGS sequence"/>
</dbReference>
<reference evidence="1" key="1">
    <citation type="submission" date="2023-06" db="EMBL/GenBank/DDBJ databases">
        <title>Acute promotion of culturable opportunistic pathogens and persistent increase of antibiotic resistance following antibiotic exposure in mouse gut microbiota.</title>
        <authorList>
            <person name="Li L."/>
            <person name="Wang B."/>
            <person name="Sun Y."/>
            <person name="Wang M."/>
            <person name="Xu H."/>
        </authorList>
    </citation>
    <scope>NUCLEOTIDE SEQUENCE</scope>
    <source>
        <strain evidence="1">EPA10_1</strain>
    </source>
</reference>
<organism evidence="1 2">
    <name type="scientific">Proteus faecis</name>
    <dbReference type="NCBI Taxonomy" id="2050967"/>
    <lineage>
        <taxon>Bacteria</taxon>
        <taxon>Pseudomonadati</taxon>
        <taxon>Pseudomonadota</taxon>
        <taxon>Gammaproteobacteria</taxon>
        <taxon>Enterobacterales</taxon>
        <taxon>Morganellaceae</taxon>
        <taxon>Proteus</taxon>
    </lineage>
</organism>
<evidence type="ECO:0000313" key="2">
    <source>
        <dbReference type="Proteomes" id="UP001224739"/>
    </source>
</evidence>
<sequence>MITCKRVYNDKNGTNEGYRVLVDRLWPRGVKKTDFHYDEWNKEVAPSTELRKWFHAGGGDFAEFTQRYIKELTDRPEHWQPLLLIAKEQPLVLLYSGKDEQQNNATVLKAFLEKQLTHC</sequence>
<gene>
    <name evidence="1" type="ORF">QSH02_10040</name>
</gene>
<dbReference type="InterPro" id="IPR052552">
    <property type="entry name" value="YeaO-like"/>
</dbReference>